<evidence type="ECO:0000259" key="3">
    <source>
        <dbReference type="Pfam" id="PF26059"/>
    </source>
</evidence>
<evidence type="ECO:0000313" key="5">
    <source>
        <dbReference type="Proteomes" id="UP000466794"/>
    </source>
</evidence>
<reference evidence="4 5" key="1">
    <citation type="submission" date="2019-12" db="EMBL/GenBank/DDBJ databases">
        <title>Nocardia sp. nov. ET3-3 isolated from soil.</title>
        <authorList>
            <person name="Kanchanasin P."/>
            <person name="Tanasupawat S."/>
            <person name="Yuki M."/>
            <person name="Kudo T."/>
        </authorList>
    </citation>
    <scope>NUCLEOTIDE SEQUENCE [LARGE SCALE GENOMIC DNA]</scope>
    <source>
        <strain evidence="4 5">ET3-3</strain>
    </source>
</reference>
<dbReference type="Pfam" id="PF26059">
    <property type="entry name" value="DUF8020"/>
    <property type="match status" value="1"/>
</dbReference>
<feature type="chain" id="PRO_5029906176" description="DUF8020 domain-containing protein" evidence="2">
    <location>
        <begin position="27"/>
        <end position="238"/>
    </location>
</feature>
<dbReference type="InterPro" id="IPR058333">
    <property type="entry name" value="DUF8020"/>
</dbReference>
<feature type="transmembrane region" description="Helical" evidence="1">
    <location>
        <begin position="202"/>
        <end position="229"/>
    </location>
</feature>
<evidence type="ECO:0000256" key="1">
    <source>
        <dbReference type="SAM" id="Phobius"/>
    </source>
</evidence>
<dbReference type="EMBL" id="WRPP01000001">
    <property type="protein sequence ID" value="MVU76643.1"/>
    <property type="molecule type" value="Genomic_DNA"/>
</dbReference>
<feature type="signal peptide" evidence="2">
    <location>
        <begin position="1"/>
        <end position="26"/>
    </location>
</feature>
<keyword evidence="1" id="KW-0812">Transmembrane</keyword>
<keyword evidence="1" id="KW-0472">Membrane</keyword>
<feature type="domain" description="DUF8020" evidence="3">
    <location>
        <begin position="55"/>
        <end position="123"/>
    </location>
</feature>
<sequence>MQLSKLAATSAMVIAALGITAGTAHADPTPAPAPVPVLPSLLDGVNQGIDQIAPGIHWNAKIDGNAVVVDVDQGSLTTDNGQLQVRDNGGNIVTAVPLAYTVDDLDHPIQATVEGLRATLVPNTDPAAARPTNLPLHEVTSDKQKSFDDAVGAAATQFGLATAIGTLIGTVVGGALGCVAGIVVGTPGLLPGWIGGCMAGAAVGITLGAAAGLVLVGVPAAIIVGIVFLNRINDPAEQ</sequence>
<evidence type="ECO:0000256" key="2">
    <source>
        <dbReference type="SAM" id="SignalP"/>
    </source>
</evidence>
<name>A0A7K1UQL8_9NOCA</name>
<protein>
    <recommendedName>
        <fullName evidence="3">DUF8020 domain-containing protein</fullName>
    </recommendedName>
</protein>
<organism evidence="4 5">
    <name type="scientific">Nocardia terrae</name>
    <dbReference type="NCBI Taxonomy" id="2675851"/>
    <lineage>
        <taxon>Bacteria</taxon>
        <taxon>Bacillati</taxon>
        <taxon>Actinomycetota</taxon>
        <taxon>Actinomycetes</taxon>
        <taxon>Mycobacteriales</taxon>
        <taxon>Nocardiaceae</taxon>
        <taxon>Nocardia</taxon>
    </lineage>
</organism>
<feature type="transmembrane region" description="Helical" evidence="1">
    <location>
        <begin position="167"/>
        <end position="190"/>
    </location>
</feature>
<dbReference type="Proteomes" id="UP000466794">
    <property type="component" value="Unassembled WGS sequence"/>
</dbReference>
<dbReference type="RefSeq" id="WP_157355383.1">
    <property type="nucleotide sequence ID" value="NZ_WRPP01000001.1"/>
</dbReference>
<accession>A0A7K1UQL8</accession>
<evidence type="ECO:0000313" key="4">
    <source>
        <dbReference type="EMBL" id="MVU76643.1"/>
    </source>
</evidence>
<keyword evidence="1" id="KW-1133">Transmembrane helix</keyword>
<comment type="caution">
    <text evidence="4">The sequence shown here is derived from an EMBL/GenBank/DDBJ whole genome shotgun (WGS) entry which is preliminary data.</text>
</comment>
<dbReference type="AlphaFoldDB" id="A0A7K1UQL8"/>
<proteinExistence type="predicted"/>
<gene>
    <name evidence="4" type="ORF">GPX89_05210</name>
</gene>
<keyword evidence="5" id="KW-1185">Reference proteome</keyword>
<keyword evidence="2" id="KW-0732">Signal</keyword>